<keyword evidence="6" id="KW-0418">Kinase</keyword>
<dbReference type="InterPro" id="IPR005467">
    <property type="entry name" value="His_kinase_dom"/>
</dbReference>
<dbReference type="Proteomes" id="UP000825381">
    <property type="component" value="Chromosome"/>
</dbReference>
<dbReference type="PANTHER" id="PTHR24421:SF10">
    <property type="entry name" value="NITRATE_NITRITE SENSOR PROTEIN NARQ"/>
    <property type="match status" value="1"/>
</dbReference>
<keyword evidence="9" id="KW-0812">Transmembrane</keyword>
<keyword evidence="12" id="KW-1185">Reference proteome</keyword>
<evidence type="ECO:0000256" key="2">
    <source>
        <dbReference type="ARBA" id="ARBA00012438"/>
    </source>
</evidence>
<comment type="catalytic activity">
    <reaction evidence="1">
        <text>ATP + protein L-histidine = ADP + protein N-phospho-L-histidine.</text>
        <dbReference type="EC" id="2.7.13.3"/>
    </reaction>
</comment>
<reference evidence="11 12" key="1">
    <citation type="submission" date="2021-07" db="EMBL/GenBank/DDBJ databases">
        <title>Flavobacterium WSW3-B6 sp.nov, isolated from seaweed.</title>
        <authorList>
            <person name="Muhammad N."/>
            <person name="Ho H."/>
            <person name="Lee Y.-J."/>
            <person name="Nguyen T."/>
            <person name="Ho J."/>
            <person name="Kim S.-G."/>
        </authorList>
    </citation>
    <scope>NUCLEOTIDE SEQUENCE [LARGE SCALE GENOMIC DNA]</scope>
    <source>
        <strain evidence="11 12">WSW3-B6</strain>
    </source>
</reference>
<evidence type="ECO:0000256" key="1">
    <source>
        <dbReference type="ARBA" id="ARBA00000085"/>
    </source>
</evidence>
<dbReference type="Pfam" id="PF02518">
    <property type="entry name" value="HATPase_c"/>
    <property type="match status" value="1"/>
</dbReference>
<dbReference type="CDD" id="cd16917">
    <property type="entry name" value="HATPase_UhpB-NarQ-NarX-like"/>
    <property type="match status" value="1"/>
</dbReference>
<evidence type="ECO:0000256" key="3">
    <source>
        <dbReference type="ARBA" id="ARBA00022553"/>
    </source>
</evidence>
<dbReference type="InterPro" id="IPR011712">
    <property type="entry name" value="Sig_transdc_His_kin_sub3_dim/P"/>
</dbReference>
<proteinExistence type="predicted"/>
<protein>
    <recommendedName>
        <fullName evidence="2">histidine kinase</fullName>
        <ecNumber evidence="2">2.7.13.3</ecNumber>
    </recommendedName>
</protein>
<keyword evidence="9" id="KW-0472">Membrane</keyword>
<feature type="transmembrane region" description="Helical" evidence="9">
    <location>
        <begin position="12"/>
        <end position="29"/>
    </location>
</feature>
<evidence type="ECO:0000256" key="6">
    <source>
        <dbReference type="ARBA" id="ARBA00022777"/>
    </source>
</evidence>
<evidence type="ECO:0000256" key="7">
    <source>
        <dbReference type="ARBA" id="ARBA00022840"/>
    </source>
</evidence>
<evidence type="ECO:0000256" key="4">
    <source>
        <dbReference type="ARBA" id="ARBA00022679"/>
    </source>
</evidence>
<dbReference type="EMBL" id="CP080429">
    <property type="protein sequence ID" value="QYJ68484.1"/>
    <property type="molecule type" value="Genomic_DNA"/>
</dbReference>
<dbReference type="EC" id="2.7.13.3" evidence="2"/>
<organism evidence="11 12">
    <name type="scientific">Flavobacterium litorale</name>
    <dbReference type="NCBI Taxonomy" id="2856519"/>
    <lineage>
        <taxon>Bacteria</taxon>
        <taxon>Pseudomonadati</taxon>
        <taxon>Bacteroidota</taxon>
        <taxon>Flavobacteriia</taxon>
        <taxon>Flavobacteriales</taxon>
        <taxon>Flavobacteriaceae</taxon>
        <taxon>Flavobacterium</taxon>
    </lineage>
</organism>
<dbReference type="PANTHER" id="PTHR24421">
    <property type="entry name" value="NITRATE/NITRITE SENSOR PROTEIN NARX-RELATED"/>
    <property type="match status" value="1"/>
</dbReference>
<dbReference type="SMART" id="SM00387">
    <property type="entry name" value="HATPase_c"/>
    <property type="match status" value="1"/>
</dbReference>
<dbReference type="SUPFAM" id="SSF55874">
    <property type="entry name" value="ATPase domain of HSP90 chaperone/DNA topoisomerase II/histidine kinase"/>
    <property type="match status" value="1"/>
</dbReference>
<evidence type="ECO:0000256" key="9">
    <source>
        <dbReference type="SAM" id="Phobius"/>
    </source>
</evidence>
<dbReference type="InterPro" id="IPR036890">
    <property type="entry name" value="HATPase_C_sf"/>
</dbReference>
<keyword evidence="7" id="KW-0067">ATP-binding</keyword>
<dbReference type="Gene3D" id="1.20.5.1930">
    <property type="match status" value="1"/>
</dbReference>
<dbReference type="Gene3D" id="3.30.565.10">
    <property type="entry name" value="Histidine kinase-like ATPase, C-terminal domain"/>
    <property type="match status" value="1"/>
</dbReference>
<sequence length="258" mass="28888">MEKWQDPKVIALWIAIALVLVFTILIFVIKIMHAGYKRMTEANLREARLQLEYQKKLLETNLKAQEKERMRIASDLHDSLIGKLTVIRLKSQTGVPITAIDEMLGEGIAEARRISHDLTPPLLEHTALQDLVAELINPWKENLKIDYFSDIRTEDALPPNTKIQMVRIVQELITNINKHANATAVKVHLRYTPNCIALLVKDNGAGFDTTILTKGLGLSSLELRMQYLNAKYTVNSTIGVGTTTVLVAPVPQTTTTNG</sequence>
<dbReference type="Pfam" id="PF07730">
    <property type="entry name" value="HisKA_3"/>
    <property type="match status" value="1"/>
</dbReference>
<accession>A0ABX8VCT2</accession>
<keyword evidence="3" id="KW-0597">Phosphoprotein</keyword>
<evidence type="ECO:0000256" key="8">
    <source>
        <dbReference type="ARBA" id="ARBA00023012"/>
    </source>
</evidence>
<dbReference type="RefSeq" id="WP_220640824.1">
    <property type="nucleotide sequence ID" value="NZ_CP080429.1"/>
</dbReference>
<keyword evidence="4" id="KW-0808">Transferase</keyword>
<evidence type="ECO:0000259" key="10">
    <source>
        <dbReference type="PROSITE" id="PS50109"/>
    </source>
</evidence>
<dbReference type="InterPro" id="IPR050482">
    <property type="entry name" value="Sensor_HK_TwoCompSys"/>
</dbReference>
<gene>
    <name evidence="11" type="ORF">K1I41_00960</name>
</gene>
<keyword evidence="8" id="KW-0902">Two-component regulatory system</keyword>
<evidence type="ECO:0000256" key="5">
    <source>
        <dbReference type="ARBA" id="ARBA00022741"/>
    </source>
</evidence>
<keyword evidence="5" id="KW-0547">Nucleotide-binding</keyword>
<evidence type="ECO:0000313" key="11">
    <source>
        <dbReference type="EMBL" id="QYJ68484.1"/>
    </source>
</evidence>
<name>A0ABX8VCT2_9FLAO</name>
<dbReference type="PROSITE" id="PS50109">
    <property type="entry name" value="HIS_KIN"/>
    <property type="match status" value="1"/>
</dbReference>
<evidence type="ECO:0000313" key="12">
    <source>
        <dbReference type="Proteomes" id="UP000825381"/>
    </source>
</evidence>
<dbReference type="InterPro" id="IPR003594">
    <property type="entry name" value="HATPase_dom"/>
</dbReference>
<feature type="domain" description="Histidine kinase" evidence="10">
    <location>
        <begin position="164"/>
        <end position="252"/>
    </location>
</feature>
<keyword evidence="9" id="KW-1133">Transmembrane helix</keyword>